<dbReference type="STRING" id="28122.SAMN02745108_02489"/>
<accession>A0A1T4QZW5</accession>
<dbReference type="PROSITE" id="PS51257">
    <property type="entry name" value="PROKAR_LIPOPROTEIN"/>
    <property type="match status" value="1"/>
</dbReference>
<dbReference type="InterPro" id="IPR011871">
    <property type="entry name" value="Fib_succ_major"/>
</dbReference>
<feature type="domain" description="Fibrobacter succinogenes major paralogous" evidence="2">
    <location>
        <begin position="51"/>
        <end position="207"/>
    </location>
</feature>
<organism evidence="3 4">
    <name type="scientific">Fibrobacter intestinalis</name>
    <dbReference type="NCBI Taxonomy" id="28122"/>
    <lineage>
        <taxon>Bacteria</taxon>
        <taxon>Pseudomonadati</taxon>
        <taxon>Fibrobacterota</taxon>
        <taxon>Fibrobacteria</taxon>
        <taxon>Fibrobacterales</taxon>
        <taxon>Fibrobacteraceae</taxon>
        <taxon>Fibrobacter</taxon>
    </lineage>
</organism>
<dbReference type="Pfam" id="PF09603">
    <property type="entry name" value="Fib_succ_major"/>
    <property type="match status" value="1"/>
</dbReference>
<evidence type="ECO:0000313" key="4">
    <source>
        <dbReference type="Proteomes" id="UP000190449"/>
    </source>
</evidence>
<feature type="signal peptide" evidence="1">
    <location>
        <begin position="1"/>
        <end position="29"/>
    </location>
</feature>
<protein>
    <submittedName>
        <fullName evidence="3">Major paralogous domain-containing protein</fullName>
    </submittedName>
</protein>
<keyword evidence="1" id="KW-0732">Signal</keyword>
<dbReference type="EMBL" id="FUWU01000058">
    <property type="protein sequence ID" value="SKA09270.1"/>
    <property type="molecule type" value="Genomic_DNA"/>
</dbReference>
<name>A0A1T4QZW5_9BACT</name>
<evidence type="ECO:0000313" key="3">
    <source>
        <dbReference type="EMBL" id="SKA09270.1"/>
    </source>
</evidence>
<sequence length="208" mass="23095">MIKLRGKTMVKLNRLAGFLAILAISIGLAACKQNKQNELKDPRDGKTYRTVEIGKQVWMAENLNYEMDGSYCYDNEATNCQKYGRLYTWAAAMQACPAGWHLPNNAEWKTLFKTVGSTSVAGKNLKSESGWDGNGNGTDEYGFSVLPAGSRNGVGLYGYAGEDAIFWSSTEGRSGGHAYHCYFHYVNENVHSILLTKEFGFSVRCLRD</sequence>
<feature type="chain" id="PRO_5012888301" evidence="1">
    <location>
        <begin position="30"/>
        <end position="208"/>
    </location>
</feature>
<evidence type="ECO:0000259" key="2">
    <source>
        <dbReference type="Pfam" id="PF09603"/>
    </source>
</evidence>
<dbReference type="NCBIfam" id="TIGR02145">
    <property type="entry name" value="Fib_succ_major"/>
    <property type="match status" value="1"/>
</dbReference>
<dbReference type="AlphaFoldDB" id="A0A1T4QZW5"/>
<evidence type="ECO:0000256" key="1">
    <source>
        <dbReference type="SAM" id="SignalP"/>
    </source>
</evidence>
<reference evidence="3 4" key="1">
    <citation type="submission" date="2017-02" db="EMBL/GenBank/DDBJ databases">
        <authorList>
            <person name="Peterson S.W."/>
        </authorList>
    </citation>
    <scope>NUCLEOTIDE SEQUENCE [LARGE SCALE GENOMIC DNA]</scope>
    <source>
        <strain evidence="3 4">ATCC 43854</strain>
    </source>
</reference>
<gene>
    <name evidence="3" type="ORF">SAMN02745108_02489</name>
</gene>
<proteinExistence type="predicted"/>
<dbReference type="Proteomes" id="UP000190449">
    <property type="component" value="Unassembled WGS sequence"/>
</dbReference>